<protein>
    <submittedName>
        <fullName evidence="2">Uncharacterized protein</fullName>
    </submittedName>
</protein>
<dbReference type="CDD" id="cd16387">
    <property type="entry name" value="ParB_N_Srx"/>
    <property type="match status" value="1"/>
</dbReference>
<dbReference type="Gene3D" id="3.90.1530.10">
    <property type="entry name" value="Conserved hypothetical protein from pyrococcus furiosus pfu- 392566-001, ParB domain"/>
    <property type="match status" value="1"/>
</dbReference>
<evidence type="ECO:0000313" key="3">
    <source>
        <dbReference type="Proteomes" id="UP000034050"/>
    </source>
</evidence>
<evidence type="ECO:0000256" key="1">
    <source>
        <dbReference type="SAM" id="MobiDB-lite"/>
    </source>
</evidence>
<dbReference type="SUPFAM" id="SSF110849">
    <property type="entry name" value="ParB/Sulfiredoxin"/>
    <property type="match status" value="1"/>
</dbReference>
<comment type="caution">
    <text evidence="2">The sequence shown here is derived from an EMBL/GenBank/DDBJ whole genome shotgun (WGS) entry which is preliminary data.</text>
</comment>
<dbReference type="Proteomes" id="UP000034050">
    <property type="component" value="Unassembled WGS sequence"/>
</dbReference>
<dbReference type="InterPro" id="IPR036086">
    <property type="entry name" value="ParB/Sulfiredoxin_sf"/>
</dbReference>
<organism evidence="2 3">
    <name type="scientific">Candidatus Gottesmanbacteria bacterium GW2011_GWB1_43_11</name>
    <dbReference type="NCBI Taxonomy" id="1618446"/>
    <lineage>
        <taxon>Bacteria</taxon>
        <taxon>Candidatus Gottesmaniibacteriota</taxon>
    </lineage>
</organism>
<evidence type="ECO:0000313" key="2">
    <source>
        <dbReference type="EMBL" id="KKS84606.1"/>
    </source>
</evidence>
<dbReference type="AlphaFoldDB" id="A0A0G1ENM1"/>
<gene>
    <name evidence="2" type="ORF">UV61_C0027G0003</name>
</gene>
<feature type="region of interest" description="Disordered" evidence="1">
    <location>
        <begin position="340"/>
        <end position="361"/>
    </location>
</feature>
<dbReference type="EMBL" id="LCFD01000027">
    <property type="protein sequence ID" value="KKS84606.1"/>
    <property type="molecule type" value="Genomic_DNA"/>
</dbReference>
<proteinExistence type="predicted"/>
<accession>A0A0G1ENM1</accession>
<reference evidence="2 3" key="1">
    <citation type="journal article" date="2015" name="Nature">
        <title>rRNA introns, odd ribosomes, and small enigmatic genomes across a large radiation of phyla.</title>
        <authorList>
            <person name="Brown C.T."/>
            <person name="Hug L.A."/>
            <person name="Thomas B.C."/>
            <person name="Sharon I."/>
            <person name="Castelle C.J."/>
            <person name="Singh A."/>
            <person name="Wilkins M.J."/>
            <person name="Williams K.H."/>
            <person name="Banfield J.F."/>
        </authorList>
    </citation>
    <scope>NUCLEOTIDE SEQUENCE [LARGE SCALE GENOMIC DNA]</scope>
</reference>
<sequence>MMQERGDGLTTSTKNAYAGLELSPYANLSPQELLRLEIKTERVEQIALNQIVVDAGITDDQHVTALAESMSGPRGQLSSLIVRARTVDQDSINYDVIDGFHRAKALLQLGKSTCVGKVVYGCSDEELFDLRVLAANSVRSVSFSRIATWMQSSFRQTPWYVRGLSLVQICTLQMTGGKGSRLGLTPEEAKQAQEWIEEKVRRWSRPVSAIFNIARAYEAADPNLIYQVRVGGGGSHGKHGELSPARFSAIVVPLAGEFDLQRRLVEVVLKHNFVAKDAEILAKAVAFVKEIPRLVDEIIANPDIALETLRNDHAEPSKSQINEYQTLQVGRKSLTTIYRRERRSKNGSPPPKPVTVESANQDRRLDTRIEELERQLETAVLWWRNSEKISETEREIMVRFIEKTENLEEISTAMSLTPFQILQFIQLAYRKYFIELRGKNIL</sequence>
<name>A0A0G1ENM1_9BACT</name>